<name>A0A193PMQ3_PATPE</name>
<protein>
    <recommendedName>
        <fullName evidence="9">Protein Wnt</fullName>
    </recommendedName>
</protein>
<keyword evidence="6 9" id="KW-0879">Wnt signaling pathway</keyword>
<dbReference type="GO" id="GO:0005125">
    <property type="term" value="F:cytokine activity"/>
    <property type="evidence" value="ECO:0007669"/>
    <property type="project" value="TreeGrafter"/>
</dbReference>
<dbReference type="GO" id="GO:0005615">
    <property type="term" value="C:extracellular space"/>
    <property type="evidence" value="ECO:0007669"/>
    <property type="project" value="TreeGrafter"/>
</dbReference>
<dbReference type="FunFam" id="3.30.2460.20:FF:000001">
    <property type="entry name" value="Wnt homolog"/>
    <property type="match status" value="1"/>
</dbReference>
<dbReference type="EMBL" id="LC138020">
    <property type="protein sequence ID" value="BAV17681.1"/>
    <property type="molecule type" value="mRNA"/>
</dbReference>
<dbReference type="SMART" id="SM00097">
    <property type="entry name" value="WNT1"/>
    <property type="match status" value="1"/>
</dbReference>
<dbReference type="GO" id="GO:0005109">
    <property type="term" value="F:frizzled binding"/>
    <property type="evidence" value="ECO:0007669"/>
    <property type="project" value="TreeGrafter"/>
</dbReference>
<sequence length="371" mass="41460">MTPRNTDMSGRDFCFFLTVALVAFIHCTPNAHGLKWIALTKENRHTVWANASACKSSQLLVSPQKSLCKRNLDVMPAVVESTTVTFDTCQDQFQDRRWNCSSIKSAPNFTPDLDKGTREAAFVQALSAASLAQTLAIECSSGMLSQCGCGRLPLEDGGKAPSNEAREAFRWGGCSDDVDYGLEFTTRFANGPLLTTRNRDNPKSKMNLHNNIAGLKLVESTVKKRCKCHGVSGSCNLKTCWQALPNISVIGMALKRKYSGATEVSFRRTVVRRELVPKDPRLKDYTQYDLIYLTPSPDYCRQNFRAGSYGTRGRTCNRTSPRPEGCDLMCCGRGFKTFVSEVTEQCRCKYNWCCYVTCDECRHIVEKDVCL</sequence>
<dbReference type="PRINTS" id="PR01349">
    <property type="entry name" value="WNTPROTEIN"/>
</dbReference>
<evidence type="ECO:0000256" key="5">
    <source>
        <dbReference type="ARBA" id="ARBA00022530"/>
    </source>
</evidence>
<dbReference type="InterPro" id="IPR043158">
    <property type="entry name" value="Wnt_C"/>
</dbReference>
<dbReference type="InterPro" id="IPR005817">
    <property type="entry name" value="Wnt"/>
</dbReference>
<dbReference type="Gene3D" id="3.30.2460.20">
    <property type="match status" value="1"/>
</dbReference>
<dbReference type="PROSITE" id="PS00246">
    <property type="entry name" value="WNT1"/>
    <property type="match status" value="1"/>
</dbReference>
<comment type="similarity">
    <text evidence="2 9">Belongs to the Wnt family.</text>
</comment>
<gene>
    <name evidence="10" type="primary">Wnt11</name>
</gene>
<evidence type="ECO:0000313" key="10">
    <source>
        <dbReference type="EMBL" id="BAV17681.1"/>
    </source>
</evidence>
<reference evidence="10" key="1">
    <citation type="journal article" date="2016" name="Gene Expr. Patterns">
        <title>Wnt, Frizzled, and sFRP gene expression patterns during gastrulation in the starfish Patiria (Asterina) pectinifera.</title>
        <authorList>
            <person name="Kawai N."/>
            <person name="Kuraishi R."/>
            <person name="Kaneko H."/>
        </authorList>
    </citation>
    <scope>NUCLEOTIDE SEQUENCE</scope>
</reference>
<evidence type="ECO:0000256" key="8">
    <source>
        <dbReference type="ARBA" id="ARBA00023288"/>
    </source>
</evidence>
<keyword evidence="5" id="KW-0272">Extracellular matrix</keyword>
<evidence type="ECO:0000256" key="6">
    <source>
        <dbReference type="ARBA" id="ARBA00022687"/>
    </source>
</evidence>
<dbReference type="PANTHER" id="PTHR12027:SF102">
    <property type="entry name" value="PROTEIN WNT"/>
    <property type="match status" value="1"/>
</dbReference>
<evidence type="ECO:0000256" key="9">
    <source>
        <dbReference type="RuleBase" id="RU003500"/>
    </source>
</evidence>
<dbReference type="CDD" id="cd19343">
    <property type="entry name" value="Wnt_Wnt11"/>
    <property type="match status" value="1"/>
</dbReference>
<dbReference type="GO" id="GO:0060070">
    <property type="term" value="P:canonical Wnt signaling pathway"/>
    <property type="evidence" value="ECO:0007669"/>
    <property type="project" value="TreeGrafter"/>
</dbReference>
<dbReference type="PANTHER" id="PTHR12027">
    <property type="entry name" value="WNT RELATED"/>
    <property type="match status" value="1"/>
</dbReference>
<dbReference type="GO" id="GO:0030182">
    <property type="term" value="P:neuron differentiation"/>
    <property type="evidence" value="ECO:0007669"/>
    <property type="project" value="TreeGrafter"/>
</dbReference>
<keyword evidence="3 9" id="KW-0217">Developmental protein</keyword>
<comment type="function">
    <text evidence="9">Ligand for members of the frizzled family of seven transmembrane receptors.</text>
</comment>
<accession>A0A193PMQ3</accession>
<comment type="subcellular location">
    <subcellularLocation>
        <location evidence="1 9">Secreted</location>
        <location evidence="1 9">Extracellular space</location>
        <location evidence="1 9">Extracellular matrix</location>
    </subcellularLocation>
</comment>
<dbReference type="InterPro" id="IPR018161">
    <property type="entry name" value="Wnt_CS"/>
</dbReference>
<dbReference type="GO" id="GO:0045165">
    <property type="term" value="P:cell fate commitment"/>
    <property type="evidence" value="ECO:0007669"/>
    <property type="project" value="TreeGrafter"/>
</dbReference>
<evidence type="ECO:0000256" key="1">
    <source>
        <dbReference type="ARBA" id="ARBA00004498"/>
    </source>
</evidence>
<keyword evidence="7" id="KW-1015">Disulfide bond</keyword>
<evidence type="ECO:0000256" key="3">
    <source>
        <dbReference type="ARBA" id="ARBA00022473"/>
    </source>
</evidence>
<dbReference type="AlphaFoldDB" id="A0A193PMQ3"/>
<evidence type="ECO:0000256" key="4">
    <source>
        <dbReference type="ARBA" id="ARBA00022525"/>
    </source>
</evidence>
<keyword evidence="8" id="KW-0449">Lipoprotein</keyword>
<organism evidence="10">
    <name type="scientific">Patiria pectinifera</name>
    <name type="common">Starfish</name>
    <name type="synonym">Asterina pectinifera</name>
    <dbReference type="NCBI Taxonomy" id="7594"/>
    <lineage>
        <taxon>Eukaryota</taxon>
        <taxon>Metazoa</taxon>
        <taxon>Echinodermata</taxon>
        <taxon>Eleutherozoa</taxon>
        <taxon>Asterozoa</taxon>
        <taxon>Asteroidea</taxon>
        <taxon>Valvatacea</taxon>
        <taxon>Valvatida</taxon>
        <taxon>Asterinidae</taxon>
        <taxon>Patiria</taxon>
    </lineage>
</organism>
<evidence type="ECO:0000256" key="7">
    <source>
        <dbReference type="ARBA" id="ARBA00023157"/>
    </source>
</evidence>
<dbReference type="Pfam" id="PF00110">
    <property type="entry name" value="wnt"/>
    <property type="match status" value="1"/>
</dbReference>
<evidence type="ECO:0000256" key="2">
    <source>
        <dbReference type="ARBA" id="ARBA00005683"/>
    </source>
</evidence>
<keyword evidence="4" id="KW-0964">Secreted</keyword>
<proteinExistence type="evidence at transcript level"/>